<dbReference type="OrthoDB" id="3358017at2759"/>
<dbReference type="PANTHER" id="PTHR31465">
    <property type="entry name" value="PROTEIN RTA1-RELATED"/>
    <property type="match status" value="1"/>
</dbReference>
<evidence type="ECO:0000313" key="7">
    <source>
        <dbReference type="Proteomes" id="UP000283269"/>
    </source>
</evidence>
<proteinExistence type="predicted"/>
<protein>
    <recommendedName>
        <fullName evidence="8">RTA1 like protein</fullName>
    </recommendedName>
</protein>
<evidence type="ECO:0000256" key="5">
    <source>
        <dbReference type="SAM" id="Phobius"/>
    </source>
</evidence>
<gene>
    <name evidence="6" type="ORF">CVT25_005563</name>
</gene>
<keyword evidence="3 5" id="KW-1133">Transmembrane helix</keyword>
<dbReference type="GO" id="GO:0005886">
    <property type="term" value="C:plasma membrane"/>
    <property type="evidence" value="ECO:0007669"/>
    <property type="project" value="TreeGrafter"/>
</dbReference>
<reference evidence="6 7" key="1">
    <citation type="journal article" date="2018" name="Evol. Lett.">
        <title>Horizontal gene cluster transfer increased hallucinogenic mushroom diversity.</title>
        <authorList>
            <person name="Reynolds H.T."/>
            <person name="Vijayakumar V."/>
            <person name="Gluck-Thaler E."/>
            <person name="Korotkin H.B."/>
            <person name="Matheny P.B."/>
            <person name="Slot J.C."/>
        </authorList>
    </citation>
    <scope>NUCLEOTIDE SEQUENCE [LARGE SCALE GENOMIC DNA]</scope>
    <source>
        <strain evidence="6 7">2631</strain>
    </source>
</reference>
<dbReference type="EMBL" id="NHYD01000693">
    <property type="protein sequence ID" value="PPQ93571.1"/>
    <property type="molecule type" value="Genomic_DNA"/>
</dbReference>
<feature type="transmembrane region" description="Helical" evidence="5">
    <location>
        <begin position="91"/>
        <end position="111"/>
    </location>
</feature>
<feature type="transmembrane region" description="Helical" evidence="5">
    <location>
        <begin position="131"/>
        <end position="154"/>
    </location>
</feature>
<dbReference type="InterPro" id="IPR007568">
    <property type="entry name" value="RTA1"/>
</dbReference>
<dbReference type="AlphaFoldDB" id="A0A409XS92"/>
<sequence length="257" mass="28652">VVHKVIHCWQAVRYNRRWLIATAGLGGFLELIGWLARAWSSFNIKNGTPYKIQATSLIFGPTPLLGADFMILGEIIPLLGQPFSRFPAKKCMSPLVAYGGQDILCLLVQGAGGGIAASGKTSSQSKLGTDIILIGIIFQLLVIIGFVGCASEFFHRFYRNKPFPGHDVQLFSKKDLHERFTPGIKWMSFGLALSIVLFFIRTQLCCLETPPKLLDFRSIYRIIELAGGWDGVIIHTQIYFSELYSASLPQYKFTTNQ</sequence>
<evidence type="ECO:0000313" key="6">
    <source>
        <dbReference type="EMBL" id="PPQ93571.1"/>
    </source>
</evidence>
<dbReference type="Pfam" id="PF04479">
    <property type="entry name" value="RTA1"/>
    <property type="match status" value="1"/>
</dbReference>
<keyword evidence="7" id="KW-1185">Reference proteome</keyword>
<evidence type="ECO:0000256" key="1">
    <source>
        <dbReference type="ARBA" id="ARBA00004141"/>
    </source>
</evidence>
<name>A0A409XS92_PSICY</name>
<evidence type="ECO:0008006" key="8">
    <source>
        <dbReference type="Google" id="ProtNLM"/>
    </source>
</evidence>
<dbReference type="STRING" id="93625.A0A409XS92"/>
<feature type="transmembrane region" description="Helical" evidence="5">
    <location>
        <begin position="56"/>
        <end position="79"/>
    </location>
</feature>
<organism evidence="6 7">
    <name type="scientific">Psilocybe cyanescens</name>
    <dbReference type="NCBI Taxonomy" id="93625"/>
    <lineage>
        <taxon>Eukaryota</taxon>
        <taxon>Fungi</taxon>
        <taxon>Dikarya</taxon>
        <taxon>Basidiomycota</taxon>
        <taxon>Agaricomycotina</taxon>
        <taxon>Agaricomycetes</taxon>
        <taxon>Agaricomycetidae</taxon>
        <taxon>Agaricales</taxon>
        <taxon>Agaricineae</taxon>
        <taxon>Strophariaceae</taxon>
        <taxon>Psilocybe</taxon>
    </lineage>
</organism>
<dbReference type="InParanoid" id="A0A409XS92"/>
<dbReference type="PANTHER" id="PTHR31465:SF9">
    <property type="entry name" value="SPHINGOID LONG-CHAIN BASE TRANSPORTER RSB1"/>
    <property type="match status" value="1"/>
</dbReference>
<feature type="non-terminal residue" evidence="6">
    <location>
        <position position="1"/>
    </location>
</feature>
<accession>A0A409XS92</accession>
<dbReference type="Proteomes" id="UP000283269">
    <property type="component" value="Unassembled WGS sequence"/>
</dbReference>
<comment type="caution">
    <text evidence="6">The sequence shown here is derived from an EMBL/GenBank/DDBJ whole genome shotgun (WGS) entry which is preliminary data.</text>
</comment>
<evidence type="ECO:0000256" key="3">
    <source>
        <dbReference type="ARBA" id="ARBA00022989"/>
    </source>
</evidence>
<keyword evidence="4 5" id="KW-0472">Membrane</keyword>
<feature type="transmembrane region" description="Helical" evidence="5">
    <location>
        <begin position="18"/>
        <end position="36"/>
    </location>
</feature>
<keyword evidence="2 5" id="KW-0812">Transmembrane</keyword>
<dbReference type="GO" id="GO:0000324">
    <property type="term" value="C:fungal-type vacuole"/>
    <property type="evidence" value="ECO:0007669"/>
    <property type="project" value="TreeGrafter"/>
</dbReference>
<evidence type="ECO:0000256" key="2">
    <source>
        <dbReference type="ARBA" id="ARBA00022692"/>
    </source>
</evidence>
<evidence type="ECO:0000256" key="4">
    <source>
        <dbReference type="ARBA" id="ARBA00023136"/>
    </source>
</evidence>
<comment type="subcellular location">
    <subcellularLocation>
        <location evidence="1">Membrane</location>
        <topology evidence="1">Multi-pass membrane protein</topology>
    </subcellularLocation>
</comment>
<dbReference type="FunCoup" id="A0A409XS92">
    <property type="interactions" value="31"/>
</dbReference>